<keyword evidence="6" id="KW-1185">Reference proteome</keyword>
<feature type="binding site" evidence="2">
    <location>
        <begin position="26"/>
        <end position="28"/>
    </location>
    <ligand>
        <name>substrate</name>
    </ligand>
</feature>
<dbReference type="NCBIfam" id="TIGR01990">
    <property type="entry name" value="bPGM"/>
    <property type="match status" value="1"/>
</dbReference>
<feature type="binding site" evidence="3">
    <location>
        <position position="28"/>
    </location>
    <ligand>
        <name>Mg(2+)</name>
        <dbReference type="ChEBI" id="CHEBI:18420"/>
    </ligand>
</feature>
<comment type="caution">
    <text evidence="5">The sequence shown here is derived from an EMBL/GenBank/DDBJ whole genome shotgun (WGS) entry which is preliminary data.</text>
</comment>
<feature type="binding site" evidence="3">
    <location>
        <position position="187"/>
    </location>
    <ligand>
        <name>Mg(2+)</name>
        <dbReference type="ChEBI" id="CHEBI:18420"/>
    </ligand>
</feature>
<accession>A0A9E2SE81</accession>
<dbReference type="RefSeq" id="WP_217792087.1">
    <property type="nucleotide sequence ID" value="NZ_JAHSPG010000012.1"/>
</dbReference>
<organism evidence="5 6">
    <name type="scientific">Pinibacter aurantiacus</name>
    <dbReference type="NCBI Taxonomy" id="2851599"/>
    <lineage>
        <taxon>Bacteria</taxon>
        <taxon>Pseudomonadati</taxon>
        <taxon>Bacteroidota</taxon>
        <taxon>Chitinophagia</taxon>
        <taxon>Chitinophagales</taxon>
        <taxon>Chitinophagaceae</taxon>
        <taxon>Pinibacter</taxon>
    </lineage>
</organism>
<feature type="binding site" evidence="2">
    <location>
        <position position="162"/>
    </location>
    <ligand>
        <name>substrate</name>
    </ligand>
</feature>
<dbReference type="Proteomes" id="UP000812270">
    <property type="component" value="Unassembled WGS sequence"/>
</dbReference>
<dbReference type="InterPro" id="IPR006439">
    <property type="entry name" value="HAD-SF_hydro_IA"/>
</dbReference>
<dbReference type="SFLD" id="SFLDG01135">
    <property type="entry name" value="C1.5.6:_HAD__Beta-PGM__Phospha"/>
    <property type="match status" value="1"/>
</dbReference>
<proteinExistence type="predicted"/>
<dbReference type="GO" id="GO:0008801">
    <property type="term" value="F:beta-phosphoglucomutase activity"/>
    <property type="evidence" value="ECO:0007669"/>
    <property type="project" value="UniProtKB-EC"/>
</dbReference>
<feature type="binding site" evidence="2">
    <location>
        <position position="42"/>
    </location>
    <ligand>
        <name>substrate</name>
    </ligand>
</feature>
<feature type="binding site" evidence="2">
    <location>
        <position position="69"/>
    </location>
    <ligand>
        <name>substrate</name>
    </ligand>
</feature>
<dbReference type="InterPro" id="IPR010972">
    <property type="entry name" value="Beta-PGM"/>
</dbReference>
<name>A0A9E2SE81_9BACT</name>
<dbReference type="GO" id="GO:0000287">
    <property type="term" value="F:magnesium ion binding"/>
    <property type="evidence" value="ECO:0007669"/>
    <property type="project" value="InterPro"/>
</dbReference>
<sequence>MSETVANGKYPISNFKSQNITACIFDLDGVLVDTAGYHYQAWRVMANDLGFDFTELQNEKLKGVSRIDSLKLILGWGNVTKSEEEMLFLAQKKNDDYLKMIEQMTPENLLPGASDLLKYLKANSYKVALGSASKNAKLILDKTGVLPLFDAIVDGNIVTSSKPDPQVFLKAAELLNEQPENCVVFEDAEAGVEAALRGKMHVIGIGDKEILGDADFVVKSLEEIEYNN</sequence>
<feature type="binding site" evidence="3">
    <location>
        <position position="26"/>
    </location>
    <ligand>
        <name>Mg(2+)</name>
        <dbReference type="ChEBI" id="CHEBI:18420"/>
    </ligand>
</feature>
<protein>
    <submittedName>
        <fullName evidence="5">Beta-phosphoglucomutase</fullName>
        <ecNumber evidence="5">5.4.2.6</ecNumber>
    </submittedName>
</protein>
<dbReference type="NCBIfam" id="TIGR01509">
    <property type="entry name" value="HAD-SF-IA-v3"/>
    <property type="match status" value="1"/>
</dbReference>
<dbReference type="AlphaFoldDB" id="A0A9E2SE81"/>
<feature type="binding site" evidence="2">
    <location>
        <begin position="131"/>
        <end position="135"/>
    </location>
    <ligand>
        <name>substrate</name>
    </ligand>
</feature>
<dbReference type="SFLD" id="SFLDS00003">
    <property type="entry name" value="Haloacid_Dehalogenase"/>
    <property type="match status" value="1"/>
</dbReference>
<evidence type="ECO:0000256" key="3">
    <source>
        <dbReference type="PIRSR" id="PIRSR610972-3"/>
    </source>
</evidence>
<evidence type="ECO:0000256" key="4">
    <source>
        <dbReference type="PIRSR" id="PIRSR610972-4"/>
    </source>
</evidence>
<dbReference type="PANTHER" id="PTHR18901">
    <property type="entry name" value="2-DEOXYGLUCOSE-6-PHOSPHATE PHOSPHATASE 2"/>
    <property type="match status" value="1"/>
</dbReference>
<dbReference type="PANTHER" id="PTHR18901:SF38">
    <property type="entry name" value="PSEUDOURIDINE-5'-PHOSPHATASE"/>
    <property type="match status" value="1"/>
</dbReference>
<feature type="site" description="Important for catalytic activity and assists the phosphoryl transfer reaction to Asp8 by balancing charge and orienting the reacting groups" evidence="4">
    <location>
        <position position="162"/>
    </location>
</feature>
<evidence type="ECO:0000256" key="2">
    <source>
        <dbReference type="PIRSR" id="PIRSR610972-2"/>
    </source>
</evidence>
<comment type="cofactor">
    <cofactor evidence="3">
        <name>Mg(2+)</name>
        <dbReference type="ChEBI" id="CHEBI:18420"/>
    </cofactor>
    <text evidence="3">Binds 2 magnesium ions per subunit.</text>
</comment>
<feature type="binding site" evidence="2">
    <location>
        <begin position="61"/>
        <end position="66"/>
    </location>
    <ligand>
        <name>substrate</name>
    </ligand>
</feature>
<keyword evidence="3" id="KW-0479">Metal-binding</keyword>
<dbReference type="GO" id="GO:0005975">
    <property type="term" value="P:carbohydrate metabolic process"/>
    <property type="evidence" value="ECO:0007669"/>
    <property type="project" value="InterPro"/>
</dbReference>
<evidence type="ECO:0000313" key="5">
    <source>
        <dbReference type="EMBL" id="MBV4358405.1"/>
    </source>
</evidence>
<evidence type="ECO:0000313" key="6">
    <source>
        <dbReference type="Proteomes" id="UP000812270"/>
    </source>
</evidence>
<dbReference type="Pfam" id="PF00702">
    <property type="entry name" value="Hydrolase"/>
    <property type="match status" value="1"/>
</dbReference>
<dbReference type="SFLD" id="SFLDG01129">
    <property type="entry name" value="C1.5:_HAD__Beta-PGM__Phosphata"/>
    <property type="match status" value="1"/>
</dbReference>
<dbReference type="CDD" id="cd02598">
    <property type="entry name" value="HAD_BPGM"/>
    <property type="match status" value="1"/>
</dbReference>
<dbReference type="InterPro" id="IPR010976">
    <property type="entry name" value="B-phosphoglucomutase_hydrolase"/>
</dbReference>
<reference evidence="5" key="1">
    <citation type="submission" date="2021-06" db="EMBL/GenBank/DDBJ databases">
        <authorList>
            <person name="Huq M.A."/>
        </authorList>
    </citation>
    <scope>NUCLEOTIDE SEQUENCE</scope>
    <source>
        <strain evidence="5">MAH-26</strain>
    </source>
</reference>
<feature type="binding site" evidence="3">
    <location>
        <position position="186"/>
    </location>
    <ligand>
        <name>Mg(2+)</name>
        <dbReference type="ChEBI" id="CHEBI:18420"/>
    </ligand>
</feature>
<dbReference type="EC" id="5.4.2.6" evidence="5"/>
<feature type="active site" description="Nucleophile" evidence="1">
    <location>
        <position position="26"/>
    </location>
</feature>
<feature type="active site" description="Proton donor/acceptor" evidence="1">
    <location>
        <position position="28"/>
    </location>
</feature>
<dbReference type="EMBL" id="JAHSPG010000012">
    <property type="protein sequence ID" value="MBV4358405.1"/>
    <property type="molecule type" value="Genomic_DNA"/>
</dbReference>
<dbReference type="NCBIfam" id="TIGR02009">
    <property type="entry name" value="PGMB-YQAB-SF"/>
    <property type="match status" value="1"/>
</dbReference>
<evidence type="ECO:0000256" key="1">
    <source>
        <dbReference type="PIRSR" id="PIRSR610972-1"/>
    </source>
</evidence>
<feature type="binding site" evidence="2">
    <location>
        <position position="93"/>
    </location>
    <ligand>
        <name>substrate</name>
    </ligand>
</feature>
<keyword evidence="3" id="KW-0460">Magnesium</keyword>
<feature type="site" description="Important for catalytic activity and assists the phosphoryl transfer reaction to Asp8 by balancing charge and orienting the reacting groups" evidence="4">
    <location>
        <position position="131"/>
    </location>
</feature>
<gene>
    <name evidence="5" type="primary">pgmB</name>
    <name evidence="5" type="ORF">KTO63_14665</name>
</gene>
<keyword evidence="5" id="KW-0413">Isomerase</keyword>